<dbReference type="AlphaFoldDB" id="A0A183EB50"/>
<reference evidence="7" key="1">
    <citation type="submission" date="2016-06" db="UniProtKB">
        <authorList>
            <consortium name="WormBaseParasite"/>
        </authorList>
    </citation>
    <scope>IDENTIFICATION</scope>
</reference>
<dbReference type="PANTHER" id="PTHR24064">
    <property type="entry name" value="SOLUTE CARRIER FAMILY 22 MEMBER"/>
    <property type="match status" value="1"/>
</dbReference>
<evidence type="ECO:0000256" key="5">
    <source>
        <dbReference type="SAM" id="MobiDB-lite"/>
    </source>
</evidence>
<feature type="transmembrane region" description="Helical" evidence="6">
    <location>
        <begin position="143"/>
        <end position="164"/>
    </location>
</feature>
<evidence type="ECO:0000256" key="4">
    <source>
        <dbReference type="ARBA" id="ARBA00023136"/>
    </source>
</evidence>
<dbReference type="Gene3D" id="1.20.1250.20">
    <property type="entry name" value="MFS general substrate transporter like domains"/>
    <property type="match status" value="1"/>
</dbReference>
<evidence type="ECO:0000256" key="1">
    <source>
        <dbReference type="ARBA" id="ARBA00004141"/>
    </source>
</evidence>
<feature type="compositionally biased region" description="Basic and acidic residues" evidence="5">
    <location>
        <begin position="313"/>
        <end position="351"/>
    </location>
</feature>
<feature type="region of interest" description="Disordered" evidence="5">
    <location>
        <begin position="302"/>
        <end position="351"/>
    </location>
</feature>
<sequence length="351" mass="39601">LKETPRWLIKKGRGREAAKAAIYIRKWDGKIAPELEKQIVMVVQKAADDELEKMKTSKKNYYFYHLFSDWKLGWYAVVFSTSLYVFFSLFSASFVSYGIAYNMEALSGNVYVNVIILGASRWIINIVVAALEFSVKSIGRRLLHLVSVGLIALLLGILFIIYIFTWPKIDTYKVVTKAGGEGDALVHAIVVFTRYASLLAAAICTELFILDSVQPTELFPTPIRSAGIAFIQIFNRLGTIISPLVFIPSEHWPPAPFLLMFVTSAADFLLYFFFVPETRGKKLPDHMPDELVNFSEDLASNAVEKDDDTTAPLKREIVETAEESKESEHERERNETGKDDSKGSEMEGKEN</sequence>
<accession>A0A183EB50</accession>
<organism evidence="7">
    <name type="scientific">Gongylonema pulchrum</name>
    <dbReference type="NCBI Taxonomy" id="637853"/>
    <lineage>
        <taxon>Eukaryota</taxon>
        <taxon>Metazoa</taxon>
        <taxon>Ecdysozoa</taxon>
        <taxon>Nematoda</taxon>
        <taxon>Chromadorea</taxon>
        <taxon>Rhabditida</taxon>
        <taxon>Spirurina</taxon>
        <taxon>Spiruromorpha</taxon>
        <taxon>Spiruroidea</taxon>
        <taxon>Gongylonematidae</taxon>
        <taxon>Gongylonema</taxon>
    </lineage>
</organism>
<feature type="transmembrane region" description="Helical" evidence="6">
    <location>
        <begin position="229"/>
        <end position="249"/>
    </location>
</feature>
<keyword evidence="4 6" id="KW-0472">Membrane</keyword>
<name>A0A183EB50_9BILA</name>
<dbReference type="GO" id="GO:0016020">
    <property type="term" value="C:membrane"/>
    <property type="evidence" value="ECO:0007669"/>
    <property type="project" value="UniProtKB-SubCell"/>
</dbReference>
<feature type="transmembrane region" description="Helical" evidence="6">
    <location>
        <begin position="72"/>
        <end position="99"/>
    </location>
</feature>
<keyword evidence="2 6" id="KW-0812">Transmembrane</keyword>
<dbReference type="Pfam" id="PF00083">
    <property type="entry name" value="Sugar_tr"/>
    <property type="match status" value="1"/>
</dbReference>
<evidence type="ECO:0000256" key="6">
    <source>
        <dbReference type="SAM" id="Phobius"/>
    </source>
</evidence>
<dbReference type="GO" id="GO:0022857">
    <property type="term" value="F:transmembrane transporter activity"/>
    <property type="evidence" value="ECO:0007669"/>
    <property type="project" value="InterPro"/>
</dbReference>
<dbReference type="InterPro" id="IPR005828">
    <property type="entry name" value="MFS_sugar_transport-like"/>
</dbReference>
<proteinExistence type="predicted"/>
<evidence type="ECO:0000256" key="2">
    <source>
        <dbReference type="ARBA" id="ARBA00022692"/>
    </source>
</evidence>
<keyword evidence="3 6" id="KW-1133">Transmembrane helix</keyword>
<feature type="transmembrane region" description="Helical" evidence="6">
    <location>
        <begin position="111"/>
        <end position="131"/>
    </location>
</feature>
<feature type="transmembrane region" description="Helical" evidence="6">
    <location>
        <begin position="255"/>
        <end position="274"/>
    </location>
</feature>
<comment type="subcellular location">
    <subcellularLocation>
        <location evidence="1">Membrane</location>
        <topology evidence="1">Multi-pass membrane protein</topology>
    </subcellularLocation>
</comment>
<feature type="transmembrane region" description="Helical" evidence="6">
    <location>
        <begin position="184"/>
        <end position="209"/>
    </location>
</feature>
<protein>
    <submittedName>
        <fullName evidence="7">MFS domain-containing protein</fullName>
    </submittedName>
</protein>
<dbReference type="InterPro" id="IPR036259">
    <property type="entry name" value="MFS_trans_sf"/>
</dbReference>
<evidence type="ECO:0000256" key="3">
    <source>
        <dbReference type="ARBA" id="ARBA00022989"/>
    </source>
</evidence>
<dbReference type="WBParaSite" id="GPUH_0001821601-mRNA-1">
    <property type="protein sequence ID" value="GPUH_0001821601-mRNA-1"/>
    <property type="gene ID" value="GPUH_0001821601"/>
</dbReference>
<dbReference type="SUPFAM" id="SSF103473">
    <property type="entry name" value="MFS general substrate transporter"/>
    <property type="match status" value="1"/>
</dbReference>
<evidence type="ECO:0000313" key="7">
    <source>
        <dbReference type="WBParaSite" id="GPUH_0001821601-mRNA-1"/>
    </source>
</evidence>